<dbReference type="EMBL" id="HBKO01013523">
    <property type="protein sequence ID" value="CAE2208873.1"/>
    <property type="molecule type" value="Transcribed_RNA"/>
</dbReference>
<dbReference type="AlphaFoldDB" id="A0A7S4HTN7"/>
<dbReference type="Gene3D" id="1.10.420.10">
    <property type="entry name" value="Peroxidase, domain 2"/>
    <property type="match status" value="1"/>
</dbReference>
<dbReference type="GO" id="GO:0034599">
    <property type="term" value="P:cellular response to oxidative stress"/>
    <property type="evidence" value="ECO:0007669"/>
    <property type="project" value="InterPro"/>
</dbReference>
<dbReference type="Gene3D" id="1.10.520.10">
    <property type="match status" value="1"/>
</dbReference>
<evidence type="ECO:0000259" key="3">
    <source>
        <dbReference type="PROSITE" id="PS50873"/>
    </source>
</evidence>
<dbReference type="InterPro" id="IPR002207">
    <property type="entry name" value="Peroxidase_I"/>
</dbReference>
<dbReference type="PANTHER" id="PTHR31356:SF8">
    <property type="entry name" value="L-ASCORBATE PEROXIDASE 6-RELATED"/>
    <property type="match status" value="1"/>
</dbReference>
<dbReference type="PRINTS" id="PR00459">
    <property type="entry name" value="ASPEROXIDASE"/>
</dbReference>
<reference evidence="4" key="1">
    <citation type="submission" date="2021-01" db="EMBL/GenBank/DDBJ databases">
        <authorList>
            <person name="Corre E."/>
            <person name="Pelletier E."/>
            <person name="Niang G."/>
            <person name="Scheremetjew M."/>
            <person name="Finn R."/>
            <person name="Kale V."/>
            <person name="Holt S."/>
            <person name="Cochrane G."/>
            <person name="Meng A."/>
            <person name="Brown T."/>
            <person name="Cohen L."/>
        </authorList>
    </citation>
    <scope>NUCLEOTIDE SEQUENCE</scope>
    <source>
        <strain evidence="4">UIO037</strain>
    </source>
</reference>
<dbReference type="InterPro" id="IPR010255">
    <property type="entry name" value="Haem_peroxidase_sf"/>
</dbReference>
<evidence type="ECO:0000313" key="4">
    <source>
        <dbReference type="EMBL" id="CAE2208873.1"/>
    </source>
</evidence>
<name>A0A7S4HTN7_9EUKA</name>
<dbReference type="PROSITE" id="PS50873">
    <property type="entry name" value="PEROXIDASE_4"/>
    <property type="match status" value="1"/>
</dbReference>
<dbReference type="GO" id="GO:0042744">
    <property type="term" value="P:hydrogen peroxide catabolic process"/>
    <property type="evidence" value="ECO:0007669"/>
    <property type="project" value="TreeGrafter"/>
</dbReference>
<dbReference type="GO" id="GO:0004601">
    <property type="term" value="F:peroxidase activity"/>
    <property type="evidence" value="ECO:0007669"/>
    <property type="project" value="InterPro"/>
</dbReference>
<dbReference type="PRINTS" id="PR00458">
    <property type="entry name" value="PEROXIDASE"/>
</dbReference>
<gene>
    <name evidence="4" type="ORF">CPOL0286_LOCUS6074</name>
</gene>
<evidence type="ECO:0000256" key="2">
    <source>
        <dbReference type="RuleBase" id="RU004241"/>
    </source>
</evidence>
<dbReference type="InterPro" id="IPR002016">
    <property type="entry name" value="Haem_peroxidase"/>
</dbReference>
<comment type="similarity">
    <text evidence="2">Belongs to the peroxidase family.</text>
</comment>
<dbReference type="GO" id="GO:0000302">
    <property type="term" value="P:response to reactive oxygen species"/>
    <property type="evidence" value="ECO:0007669"/>
    <property type="project" value="TreeGrafter"/>
</dbReference>
<organism evidence="4">
    <name type="scientific">Prymnesium polylepis</name>
    <dbReference type="NCBI Taxonomy" id="72548"/>
    <lineage>
        <taxon>Eukaryota</taxon>
        <taxon>Haptista</taxon>
        <taxon>Haptophyta</taxon>
        <taxon>Prymnesiophyceae</taxon>
        <taxon>Prymnesiales</taxon>
        <taxon>Prymnesiaceae</taxon>
        <taxon>Prymnesium</taxon>
    </lineage>
</organism>
<sequence>MDAFSYDGEQGGIDGSIMYELDRPSSKGLERAAEAVKRVHADMKRTTEITYADVVAFAGASAIEAVGGPKVKVQLGRDDVKKPGPEGARAGFSWDAPTLPALKQMGQGAKLTGPELVALVGSLGLLEMAARPVELGLPVEDEDADIDPDGKAAAASIGGESSYTRYGNVRKEAPKPTDANYLAASKLSVDVRVQKIGSQPFDTTYFAQLLDKKRQAPLSPLESALLADGELRKSVEEFAKSKRKFRETVRSTYGRLQVLGGDFKGAASFLDDTSDNV</sequence>
<dbReference type="Pfam" id="PF00141">
    <property type="entry name" value="peroxidase"/>
    <property type="match status" value="1"/>
</dbReference>
<dbReference type="GO" id="GO:0020037">
    <property type="term" value="F:heme binding"/>
    <property type="evidence" value="ECO:0007669"/>
    <property type="project" value="InterPro"/>
</dbReference>
<keyword evidence="1" id="KW-0560">Oxidoreductase</keyword>
<accession>A0A7S4HTN7</accession>
<protein>
    <recommendedName>
        <fullName evidence="3">Plant heme peroxidase family profile domain-containing protein</fullName>
    </recommendedName>
</protein>
<proteinExistence type="inferred from homology"/>
<feature type="domain" description="Plant heme peroxidase family profile" evidence="3">
    <location>
        <begin position="22"/>
        <end position="265"/>
    </location>
</feature>
<dbReference type="SUPFAM" id="SSF48113">
    <property type="entry name" value="Heme-dependent peroxidases"/>
    <property type="match status" value="1"/>
</dbReference>
<dbReference type="InterPro" id="IPR044831">
    <property type="entry name" value="Ccp1-like"/>
</dbReference>
<evidence type="ECO:0000256" key="1">
    <source>
        <dbReference type="ARBA" id="ARBA00023002"/>
    </source>
</evidence>
<dbReference type="PANTHER" id="PTHR31356">
    <property type="entry name" value="THYLAKOID LUMENAL 29 KDA PROTEIN, CHLOROPLASTIC-RELATED"/>
    <property type="match status" value="1"/>
</dbReference>